<dbReference type="Gene3D" id="3.40.50.1820">
    <property type="entry name" value="alpha/beta hydrolase"/>
    <property type="match status" value="1"/>
</dbReference>
<dbReference type="GO" id="GO:0003824">
    <property type="term" value="F:catalytic activity"/>
    <property type="evidence" value="ECO:0007669"/>
    <property type="project" value="InterPro"/>
</dbReference>
<evidence type="ECO:0000259" key="1">
    <source>
        <dbReference type="Pfam" id="PF12697"/>
    </source>
</evidence>
<dbReference type="InterPro" id="IPR000639">
    <property type="entry name" value="Epox_hydrolase-like"/>
</dbReference>
<dbReference type="Pfam" id="PF12697">
    <property type="entry name" value="Abhydrolase_6"/>
    <property type="match status" value="1"/>
</dbReference>
<organism evidence="3">
    <name type="scientific">freshwater metagenome</name>
    <dbReference type="NCBI Taxonomy" id="449393"/>
    <lineage>
        <taxon>unclassified sequences</taxon>
        <taxon>metagenomes</taxon>
        <taxon>ecological metagenomes</taxon>
    </lineage>
</organism>
<name>A0A6J6S749_9ZZZZ</name>
<feature type="domain" description="AB hydrolase-1" evidence="1">
    <location>
        <begin position="32"/>
        <end position="279"/>
    </location>
</feature>
<dbReference type="SUPFAM" id="SSF53474">
    <property type="entry name" value="alpha/beta-Hydrolases"/>
    <property type="match status" value="1"/>
</dbReference>
<reference evidence="3" key="1">
    <citation type="submission" date="2020-05" db="EMBL/GenBank/DDBJ databases">
        <authorList>
            <person name="Chiriac C."/>
            <person name="Salcher M."/>
            <person name="Ghai R."/>
            <person name="Kavagutti S V."/>
        </authorList>
    </citation>
    <scope>NUCLEOTIDE SEQUENCE</scope>
</reference>
<sequence>MTKAESELLEFKVGSGMTIAAQSWGSPTNRAVVLVHGGGQTRHSWGGTAEALADRGWFAVSYDQRGHGSSARAENRDYSTRRFADDLVDVCVALHEITGSRPVIVGASLGGLASLLAEGLLSPGCSAAIVLVDITPRMEKVGVDRIVGFMLDRAESGFESLDEAADAIATYQPHRPRPSNTSGLSKNLRLDPDGRWRWHWDPDIFLGPRPIGSGSLSGEFVKATLALTVPTLLVRGRMSDLVSEETAQEFLNMRPDAKFVDVSGAGHMVAGDRNDLFTDAIVEFLDTLP</sequence>
<dbReference type="PANTHER" id="PTHR43194:SF2">
    <property type="entry name" value="PEROXISOMAL MEMBRANE PROTEIN LPX1"/>
    <property type="match status" value="1"/>
</dbReference>
<dbReference type="InterPro" id="IPR050228">
    <property type="entry name" value="Carboxylesterase_BioH"/>
</dbReference>
<dbReference type="EMBL" id="CAFBMG010000010">
    <property type="protein sequence ID" value="CAB4890922.1"/>
    <property type="molecule type" value="Genomic_DNA"/>
</dbReference>
<gene>
    <name evidence="2" type="ORF">UFOPK1358_00827</name>
    <name evidence="3" type="ORF">UFOPK2766_00290</name>
    <name evidence="4" type="ORF">UFOPK3519_00257</name>
</gene>
<dbReference type="EMBL" id="CAEZSF010000065">
    <property type="protein sequence ID" value="CAB4537406.1"/>
    <property type="molecule type" value="Genomic_DNA"/>
</dbReference>
<accession>A0A6J6S749</accession>
<dbReference type="EMBL" id="CAEZYU010000008">
    <property type="protein sequence ID" value="CAB4730636.1"/>
    <property type="molecule type" value="Genomic_DNA"/>
</dbReference>
<dbReference type="InterPro" id="IPR029058">
    <property type="entry name" value="AB_hydrolase_fold"/>
</dbReference>
<evidence type="ECO:0000313" key="3">
    <source>
        <dbReference type="EMBL" id="CAB4730636.1"/>
    </source>
</evidence>
<dbReference type="PRINTS" id="PR00412">
    <property type="entry name" value="EPOXHYDRLASE"/>
</dbReference>
<evidence type="ECO:0000313" key="4">
    <source>
        <dbReference type="EMBL" id="CAB4890922.1"/>
    </source>
</evidence>
<evidence type="ECO:0000313" key="2">
    <source>
        <dbReference type="EMBL" id="CAB4537406.1"/>
    </source>
</evidence>
<dbReference type="InterPro" id="IPR000073">
    <property type="entry name" value="AB_hydrolase_1"/>
</dbReference>
<proteinExistence type="predicted"/>
<dbReference type="AlphaFoldDB" id="A0A6J6S749"/>
<dbReference type="PANTHER" id="PTHR43194">
    <property type="entry name" value="HYDROLASE ALPHA/BETA FOLD FAMILY"/>
    <property type="match status" value="1"/>
</dbReference>
<protein>
    <submittedName>
        <fullName evidence="3">Unannotated protein</fullName>
    </submittedName>
</protein>